<gene>
    <name evidence="20" type="ORF">pipiens_001386</name>
</gene>
<feature type="domain" description="C2H2-type" evidence="16">
    <location>
        <begin position="1026"/>
        <end position="1054"/>
    </location>
</feature>
<dbReference type="InterPro" id="IPR036738">
    <property type="entry name" value="FRB_sf"/>
</dbReference>
<evidence type="ECO:0000256" key="12">
    <source>
        <dbReference type="ARBA" id="ARBA00073254"/>
    </source>
</evidence>
<feature type="domain" description="FATC" evidence="19">
    <location>
        <begin position="3684"/>
        <end position="3716"/>
    </location>
</feature>
<dbReference type="Pfam" id="PF23593">
    <property type="entry name" value="HEAT_ATR"/>
    <property type="match status" value="1"/>
</dbReference>
<dbReference type="FunFam" id="1.25.10.10:FF:000060">
    <property type="entry name" value="Serine/threonine-protein kinase mTOR"/>
    <property type="match status" value="1"/>
</dbReference>
<dbReference type="InterPro" id="IPR024585">
    <property type="entry name" value="mTOR_dom"/>
</dbReference>
<evidence type="ECO:0000256" key="4">
    <source>
        <dbReference type="ARBA" id="ARBA00022737"/>
    </source>
</evidence>
<feature type="compositionally biased region" description="Low complexity" evidence="15">
    <location>
        <begin position="749"/>
        <end position="774"/>
    </location>
</feature>
<feature type="region of interest" description="Disordered" evidence="15">
    <location>
        <begin position="149"/>
        <end position="168"/>
    </location>
</feature>
<accession>A0ABD1CYI0</accession>
<keyword evidence="4" id="KW-0677">Repeat</keyword>
<dbReference type="GO" id="GO:0031929">
    <property type="term" value="P:TOR signaling"/>
    <property type="evidence" value="ECO:0007669"/>
    <property type="project" value="UniProtKB-ARBA"/>
</dbReference>
<evidence type="ECO:0000256" key="11">
    <source>
        <dbReference type="ARBA" id="ARBA00048679"/>
    </source>
</evidence>
<dbReference type="InterPro" id="IPR003151">
    <property type="entry name" value="PIK-rel_kinase_FAT"/>
</dbReference>
<dbReference type="EC" id="2.7.11.1" evidence="2"/>
<evidence type="ECO:0000256" key="7">
    <source>
        <dbReference type="ARBA" id="ARBA00022803"/>
    </source>
</evidence>
<dbReference type="GO" id="GO:0004674">
    <property type="term" value="F:protein serine/threonine kinase activity"/>
    <property type="evidence" value="ECO:0007669"/>
    <property type="project" value="UniProtKB-EC"/>
</dbReference>
<feature type="compositionally biased region" description="Low complexity" evidence="15">
    <location>
        <begin position="583"/>
        <end position="592"/>
    </location>
</feature>
<keyword evidence="9" id="KW-0131">Cell cycle</keyword>
<dbReference type="PROSITE" id="PS00915">
    <property type="entry name" value="PI3_4_KINASE_1"/>
    <property type="match status" value="1"/>
</dbReference>
<dbReference type="Gene3D" id="1.10.1070.11">
    <property type="entry name" value="Phosphatidylinositol 3-/4-kinase, catalytic domain"/>
    <property type="match status" value="1"/>
</dbReference>
<dbReference type="InterPro" id="IPR013087">
    <property type="entry name" value="Znf_C2H2_type"/>
</dbReference>
<dbReference type="InterPro" id="IPR026683">
    <property type="entry name" value="TOR_cat"/>
</dbReference>
<dbReference type="SMART" id="SM01343">
    <property type="entry name" value="FATC"/>
    <property type="match status" value="1"/>
</dbReference>
<dbReference type="Pfam" id="PF11865">
    <property type="entry name" value="mTOR_dom"/>
    <property type="match status" value="1"/>
</dbReference>
<keyword evidence="6" id="KW-0418">Kinase</keyword>
<dbReference type="FunFam" id="3.30.1010.10:FF:000004">
    <property type="entry name" value="Serine/threonine-protein kinase TOR"/>
    <property type="match status" value="1"/>
</dbReference>
<feature type="region of interest" description="Disordered" evidence="15">
    <location>
        <begin position="667"/>
        <end position="709"/>
    </location>
</feature>
<dbReference type="SUPFAM" id="SSF56112">
    <property type="entry name" value="Protein kinase-like (PK-like)"/>
    <property type="match status" value="1"/>
</dbReference>
<dbReference type="InterPro" id="IPR000403">
    <property type="entry name" value="PI3/4_kinase_cat_dom"/>
</dbReference>
<dbReference type="GO" id="GO:0005524">
    <property type="term" value="F:ATP binding"/>
    <property type="evidence" value="ECO:0007669"/>
    <property type="project" value="UniProtKB-KW"/>
</dbReference>
<dbReference type="PROSITE" id="PS50157">
    <property type="entry name" value="ZINC_FINGER_C2H2_2"/>
    <property type="match status" value="3"/>
</dbReference>
<evidence type="ECO:0000256" key="5">
    <source>
        <dbReference type="ARBA" id="ARBA00022741"/>
    </source>
</evidence>
<keyword evidence="14" id="KW-0863">Zinc-finger</keyword>
<dbReference type="InterPro" id="IPR057564">
    <property type="entry name" value="HEAT_ATR"/>
</dbReference>
<evidence type="ECO:0000256" key="6">
    <source>
        <dbReference type="ARBA" id="ARBA00022777"/>
    </source>
</evidence>
<dbReference type="GO" id="GO:0010507">
    <property type="term" value="P:negative regulation of autophagy"/>
    <property type="evidence" value="ECO:0007669"/>
    <property type="project" value="UniProtKB-ARBA"/>
</dbReference>
<dbReference type="InterPro" id="IPR003152">
    <property type="entry name" value="FATC_dom"/>
</dbReference>
<keyword evidence="5" id="KW-0547">Nucleotide-binding</keyword>
<evidence type="ECO:0000256" key="13">
    <source>
        <dbReference type="ARBA" id="ARBA00077683"/>
    </source>
</evidence>
<dbReference type="GO" id="GO:0008270">
    <property type="term" value="F:zinc ion binding"/>
    <property type="evidence" value="ECO:0007669"/>
    <property type="project" value="UniProtKB-KW"/>
</dbReference>
<keyword evidence="3" id="KW-0808">Transferase</keyword>
<dbReference type="GO" id="GO:0051896">
    <property type="term" value="P:regulation of phosphatidylinositol 3-kinase/protein kinase B signal transduction"/>
    <property type="evidence" value="ECO:0007669"/>
    <property type="project" value="UniProtKB-ARBA"/>
</dbReference>
<dbReference type="FunFam" id="1.20.120.150:FF:000001">
    <property type="entry name" value="Serine/threonine-protein kinase TOR"/>
    <property type="match status" value="1"/>
</dbReference>
<keyword evidence="21" id="KW-1185">Reference proteome</keyword>
<feature type="compositionally biased region" description="Low complexity" evidence="15">
    <location>
        <begin position="567"/>
        <end position="576"/>
    </location>
</feature>
<dbReference type="InterPro" id="IPR009076">
    <property type="entry name" value="FRB_dom"/>
</dbReference>
<keyword evidence="14" id="KW-0862">Zinc</keyword>
<evidence type="ECO:0000256" key="2">
    <source>
        <dbReference type="ARBA" id="ARBA00012513"/>
    </source>
</evidence>
<evidence type="ECO:0000313" key="21">
    <source>
        <dbReference type="Proteomes" id="UP001562425"/>
    </source>
</evidence>
<evidence type="ECO:0000259" key="18">
    <source>
        <dbReference type="PROSITE" id="PS51189"/>
    </source>
</evidence>
<dbReference type="FunFam" id="1.25.10.10:FF:000094">
    <property type="entry name" value="Serine/threonine-protein kinase mTOR"/>
    <property type="match status" value="1"/>
</dbReference>
<dbReference type="SUPFAM" id="SSF48371">
    <property type="entry name" value="ARM repeat"/>
    <property type="match status" value="1"/>
</dbReference>
<evidence type="ECO:0000313" key="20">
    <source>
        <dbReference type="EMBL" id="KAL1381501.1"/>
    </source>
</evidence>
<evidence type="ECO:0000259" key="17">
    <source>
        <dbReference type="PROSITE" id="PS50290"/>
    </source>
</evidence>
<dbReference type="PROSITE" id="PS51190">
    <property type="entry name" value="FATC"/>
    <property type="match status" value="1"/>
</dbReference>
<dbReference type="GO" id="GO:0045787">
    <property type="term" value="P:positive regulation of cell cycle"/>
    <property type="evidence" value="ECO:0007669"/>
    <property type="project" value="UniProtKB-ARBA"/>
</dbReference>
<dbReference type="PROSITE" id="PS00916">
    <property type="entry name" value="PI3_4_KINASE_2"/>
    <property type="match status" value="1"/>
</dbReference>
<dbReference type="Pfam" id="PF02259">
    <property type="entry name" value="FAT"/>
    <property type="match status" value="1"/>
</dbReference>
<evidence type="ECO:0000256" key="9">
    <source>
        <dbReference type="ARBA" id="ARBA00023306"/>
    </source>
</evidence>
<protein>
    <recommendedName>
        <fullName evidence="12">Serine/threonine-protein kinase mTOR</fullName>
        <ecNumber evidence="2">2.7.11.1</ecNumber>
    </recommendedName>
    <alternativeName>
        <fullName evidence="13">Mechanistic target of rapamycin</fullName>
    </alternativeName>
</protein>
<feature type="region of interest" description="Disordered" evidence="15">
    <location>
        <begin position="567"/>
        <end position="594"/>
    </location>
</feature>
<feature type="domain" description="C2H2-type" evidence="16">
    <location>
        <begin position="262"/>
        <end position="289"/>
    </location>
</feature>
<dbReference type="Gene3D" id="1.20.120.150">
    <property type="entry name" value="FKBP12-rapamycin binding domain"/>
    <property type="match status" value="1"/>
</dbReference>
<proteinExistence type="inferred from homology"/>
<feature type="compositionally biased region" description="Polar residues" evidence="15">
    <location>
        <begin position="668"/>
        <end position="688"/>
    </location>
</feature>
<evidence type="ECO:0000256" key="14">
    <source>
        <dbReference type="PROSITE-ProRule" id="PRU00042"/>
    </source>
</evidence>
<dbReference type="Gene3D" id="3.30.160.60">
    <property type="entry name" value="Classic Zinc Finger"/>
    <property type="match status" value="3"/>
</dbReference>
<dbReference type="GO" id="GO:0051240">
    <property type="term" value="P:positive regulation of multicellular organismal process"/>
    <property type="evidence" value="ECO:0007669"/>
    <property type="project" value="UniProtKB-ARBA"/>
</dbReference>
<feature type="domain" description="FAT" evidence="18">
    <location>
        <begin position="2585"/>
        <end position="3131"/>
    </location>
</feature>
<feature type="domain" description="C2H2-type" evidence="16">
    <location>
        <begin position="929"/>
        <end position="958"/>
    </location>
</feature>
<name>A0ABD1CYI0_CULPP</name>
<dbReference type="Pfam" id="PF00454">
    <property type="entry name" value="PI3_PI4_kinase"/>
    <property type="match status" value="1"/>
</dbReference>
<evidence type="ECO:0000256" key="10">
    <source>
        <dbReference type="ARBA" id="ARBA00047899"/>
    </source>
</evidence>
<dbReference type="EMBL" id="JBEHCU010008595">
    <property type="protein sequence ID" value="KAL1381501.1"/>
    <property type="molecule type" value="Genomic_DNA"/>
</dbReference>
<dbReference type="SMART" id="SM00146">
    <property type="entry name" value="PI3Kc"/>
    <property type="match status" value="1"/>
</dbReference>
<dbReference type="GO" id="GO:2000243">
    <property type="term" value="P:positive regulation of reproductive process"/>
    <property type="evidence" value="ECO:0007669"/>
    <property type="project" value="UniProtKB-ARBA"/>
</dbReference>
<comment type="catalytic activity">
    <reaction evidence="10">
        <text>L-threonyl-[protein] + ATP = O-phospho-L-threonyl-[protein] + ADP + H(+)</text>
        <dbReference type="Rhea" id="RHEA:46608"/>
        <dbReference type="Rhea" id="RHEA-COMP:11060"/>
        <dbReference type="Rhea" id="RHEA-COMP:11605"/>
        <dbReference type="ChEBI" id="CHEBI:15378"/>
        <dbReference type="ChEBI" id="CHEBI:30013"/>
        <dbReference type="ChEBI" id="CHEBI:30616"/>
        <dbReference type="ChEBI" id="CHEBI:61977"/>
        <dbReference type="ChEBI" id="CHEBI:456216"/>
        <dbReference type="EC" id="2.7.11.1"/>
    </reaction>
</comment>
<evidence type="ECO:0000256" key="8">
    <source>
        <dbReference type="ARBA" id="ARBA00022840"/>
    </source>
</evidence>
<dbReference type="InterPro" id="IPR036940">
    <property type="entry name" value="PI3/4_kinase_cat_sf"/>
</dbReference>
<dbReference type="FunFam" id="3.30.160.60:FF:000894">
    <property type="entry name" value="Uncharacterized protein, isoform C"/>
    <property type="match status" value="1"/>
</dbReference>
<feature type="region of interest" description="Disordered" evidence="15">
    <location>
        <begin position="868"/>
        <end position="895"/>
    </location>
</feature>
<dbReference type="GO" id="GO:0031932">
    <property type="term" value="C:TORC2 complex"/>
    <property type="evidence" value="ECO:0007669"/>
    <property type="project" value="UniProtKB-ARBA"/>
</dbReference>
<feature type="region of interest" description="Disordered" evidence="15">
    <location>
        <begin position="749"/>
        <end position="781"/>
    </location>
</feature>
<dbReference type="GO" id="GO:0045893">
    <property type="term" value="P:positive regulation of DNA-templated transcription"/>
    <property type="evidence" value="ECO:0007669"/>
    <property type="project" value="UniProtKB-ARBA"/>
</dbReference>
<comment type="similarity">
    <text evidence="1">Belongs to the PI3/PI4-kinase family.</text>
</comment>
<dbReference type="SMART" id="SM01346">
    <property type="entry name" value="DUF3385"/>
    <property type="match status" value="1"/>
</dbReference>
<dbReference type="PROSITE" id="PS00028">
    <property type="entry name" value="ZINC_FINGER_C2H2_1"/>
    <property type="match status" value="3"/>
</dbReference>
<dbReference type="InterPro" id="IPR018936">
    <property type="entry name" value="PI3/4_kinase_CS"/>
</dbReference>
<dbReference type="Pfam" id="PF02260">
    <property type="entry name" value="FATC"/>
    <property type="match status" value="1"/>
</dbReference>
<dbReference type="InterPro" id="IPR011009">
    <property type="entry name" value="Kinase-like_dom_sf"/>
</dbReference>
<dbReference type="PROSITE" id="PS50290">
    <property type="entry name" value="PI3_4_KINASE_3"/>
    <property type="match status" value="1"/>
</dbReference>
<evidence type="ECO:0000256" key="15">
    <source>
        <dbReference type="SAM" id="MobiDB-lite"/>
    </source>
</evidence>
<dbReference type="GO" id="GO:0045930">
    <property type="term" value="P:negative regulation of mitotic cell cycle"/>
    <property type="evidence" value="ECO:0007669"/>
    <property type="project" value="UniProtKB-ARBA"/>
</dbReference>
<dbReference type="PANTHER" id="PTHR11139:SF9">
    <property type="entry name" value="SERINE_THREONINE-PROTEIN KINASE MTOR"/>
    <property type="match status" value="1"/>
</dbReference>
<dbReference type="GO" id="GO:0010605">
    <property type="term" value="P:negative regulation of macromolecule metabolic process"/>
    <property type="evidence" value="ECO:0007669"/>
    <property type="project" value="UniProtKB-ARBA"/>
</dbReference>
<evidence type="ECO:0000256" key="1">
    <source>
        <dbReference type="ARBA" id="ARBA00011031"/>
    </source>
</evidence>
<comment type="caution">
    <text evidence="20">The sequence shown here is derived from an EMBL/GenBank/DDBJ whole genome shotgun (WGS) entry which is preliminary data.</text>
</comment>
<dbReference type="PANTHER" id="PTHR11139">
    <property type="entry name" value="ATAXIA TELANGIECTASIA MUTATED ATM -RELATED"/>
    <property type="match status" value="1"/>
</dbReference>
<evidence type="ECO:0000256" key="3">
    <source>
        <dbReference type="ARBA" id="ARBA00022679"/>
    </source>
</evidence>
<feature type="domain" description="PI3K/PI4K catalytic" evidence="17">
    <location>
        <begin position="3305"/>
        <end position="3618"/>
    </location>
</feature>
<dbReference type="CDD" id="cd05169">
    <property type="entry name" value="PIKKc_TOR"/>
    <property type="match status" value="1"/>
</dbReference>
<dbReference type="SUPFAM" id="SSF47212">
    <property type="entry name" value="FKBP12-rapamycin-binding domain of FKBP-rapamycin-associated protein (FRAP)"/>
    <property type="match status" value="1"/>
</dbReference>
<evidence type="ECO:0000259" key="19">
    <source>
        <dbReference type="PROSITE" id="PS51190"/>
    </source>
</evidence>
<dbReference type="Gene3D" id="3.30.1010.10">
    <property type="entry name" value="Phosphatidylinositol 3-kinase Catalytic Subunit, Chain A, domain 4"/>
    <property type="match status" value="1"/>
</dbReference>
<dbReference type="GO" id="GO:0031931">
    <property type="term" value="C:TORC1 complex"/>
    <property type="evidence" value="ECO:0007669"/>
    <property type="project" value="UniProtKB-ARBA"/>
</dbReference>
<dbReference type="Pfam" id="PF08771">
    <property type="entry name" value="FRB_dom"/>
    <property type="match status" value="1"/>
</dbReference>
<reference evidence="20 21" key="1">
    <citation type="submission" date="2024-05" db="EMBL/GenBank/DDBJ databases">
        <title>Culex pipiens pipiens assembly and annotation.</title>
        <authorList>
            <person name="Alout H."/>
            <person name="Durand T."/>
        </authorList>
    </citation>
    <scope>NUCLEOTIDE SEQUENCE [LARGE SCALE GENOMIC DNA]</scope>
    <source>
        <strain evidence="20">HA-2024</strain>
        <tissue evidence="20">Whole body</tissue>
    </source>
</reference>
<dbReference type="InterPro" id="IPR050517">
    <property type="entry name" value="DDR_Repair_Kinase"/>
</dbReference>
<dbReference type="InterPro" id="IPR036236">
    <property type="entry name" value="Znf_C2H2_sf"/>
</dbReference>
<keyword evidence="7" id="KW-0802">TPR repeat</keyword>
<dbReference type="InterPro" id="IPR016024">
    <property type="entry name" value="ARM-type_fold"/>
</dbReference>
<dbReference type="Proteomes" id="UP001562425">
    <property type="component" value="Unassembled WGS sequence"/>
</dbReference>
<organism evidence="20 21">
    <name type="scientific">Culex pipiens pipiens</name>
    <name type="common">Northern house mosquito</name>
    <dbReference type="NCBI Taxonomy" id="38569"/>
    <lineage>
        <taxon>Eukaryota</taxon>
        <taxon>Metazoa</taxon>
        <taxon>Ecdysozoa</taxon>
        <taxon>Arthropoda</taxon>
        <taxon>Hexapoda</taxon>
        <taxon>Insecta</taxon>
        <taxon>Pterygota</taxon>
        <taxon>Neoptera</taxon>
        <taxon>Endopterygota</taxon>
        <taxon>Diptera</taxon>
        <taxon>Nematocera</taxon>
        <taxon>Culicoidea</taxon>
        <taxon>Culicidae</taxon>
        <taxon>Culicinae</taxon>
        <taxon>Culicini</taxon>
        <taxon>Culex</taxon>
        <taxon>Culex</taxon>
    </lineage>
</organism>
<dbReference type="FunFam" id="1.10.1070.11:FF:000007">
    <property type="entry name" value="Serine/threonine-protein kinase TOR"/>
    <property type="match status" value="1"/>
</dbReference>
<keyword evidence="14" id="KW-0479">Metal-binding</keyword>
<dbReference type="Gene3D" id="1.25.10.10">
    <property type="entry name" value="Leucine-rich Repeat Variant"/>
    <property type="match status" value="5"/>
</dbReference>
<dbReference type="InterPro" id="IPR011989">
    <property type="entry name" value="ARM-like"/>
</dbReference>
<feature type="compositionally biased region" description="Low complexity" evidence="15">
    <location>
        <begin position="503"/>
        <end position="550"/>
    </location>
</feature>
<feature type="compositionally biased region" description="Low complexity" evidence="15">
    <location>
        <begin position="152"/>
        <end position="168"/>
    </location>
</feature>
<dbReference type="PROSITE" id="PS51189">
    <property type="entry name" value="FAT"/>
    <property type="match status" value="1"/>
</dbReference>
<evidence type="ECO:0000259" key="16">
    <source>
        <dbReference type="PROSITE" id="PS50157"/>
    </source>
</evidence>
<comment type="catalytic activity">
    <reaction evidence="11">
        <text>L-seryl-[protein] + ATP = O-phospho-L-seryl-[protein] + ADP + H(+)</text>
        <dbReference type="Rhea" id="RHEA:17989"/>
        <dbReference type="Rhea" id="RHEA-COMP:9863"/>
        <dbReference type="Rhea" id="RHEA-COMP:11604"/>
        <dbReference type="ChEBI" id="CHEBI:15378"/>
        <dbReference type="ChEBI" id="CHEBI:29999"/>
        <dbReference type="ChEBI" id="CHEBI:30616"/>
        <dbReference type="ChEBI" id="CHEBI:83421"/>
        <dbReference type="ChEBI" id="CHEBI:456216"/>
        <dbReference type="EC" id="2.7.11.1"/>
    </reaction>
</comment>
<feature type="compositionally biased region" description="Low complexity" evidence="15">
    <location>
        <begin position="689"/>
        <end position="709"/>
    </location>
</feature>
<dbReference type="SUPFAM" id="SSF57667">
    <property type="entry name" value="beta-beta-alpha zinc fingers"/>
    <property type="match status" value="3"/>
</dbReference>
<dbReference type="SMART" id="SM01345">
    <property type="entry name" value="Rapamycin_bind"/>
    <property type="match status" value="1"/>
</dbReference>
<feature type="region of interest" description="Disordered" evidence="15">
    <location>
        <begin position="494"/>
        <end position="550"/>
    </location>
</feature>
<dbReference type="GO" id="GO:0051094">
    <property type="term" value="P:positive regulation of developmental process"/>
    <property type="evidence" value="ECO:0007669"/>
    <property type="project" value="UniProtKB-ARBA"/>
</dbReference>
<dbReference type="InterPro" id="IPR014009">
    <property type="entry name" value="PIK_FAT"/>
</dbReference>
<sequence length="3716" mass="416705">MLQHNLVDKGKQLTITAAGSGEMASSKAKKRPRPIPDLIPLHSISQLHLTGEAGKTYHLNPEVTIKTRVASGENNSSSADRVVIVDDDDSPINLTADHHQQDDKGGGGLQHQCIFCQIMVRTTDDLALHLRTFHSDELFALLLQKKPEESGQVEQPQQQQQQQVQQPPQLFSAETLTIDIWKRLLENNKAILEEQEARENDSEMQSGQFSNDEDDSETVESAISKNDTYCGVETAPGYGEVTSKINLDGTPAPSTAIMKKVFKCPHCSFWASTASRFHVHIVGHLNKKPFECSLCAYRSNWRWDITKHIRLKTIRDPSHKNAGVLMNDETGRRNYTKYNRYITLMKVTDNSFKDASSSSKAMMLEANQADYLAMCKSGDQSSGGSSSSLAGPNAFNSLAKMYSSEELAQAFNLANMNQMARYEPEMLQSLMAGGLPKTLNDDDVPSAPKVAFKCKKCNFKNPFREMVLLHIKSTHLSGSADKSGADADIDLCEDQHQQHDQPSADPSAESPAPANNSTHNHHPTLSPLRTATTTSRTSTSSPGLVVPVTSSPRRRSVVGVVVGGLAAPTVDNSGSSSSGGAGSATAVANSPPSGGGGTVVGFPSNNYTTTNATTLIGVGLNLTQAVVANDNRLGTTSTFTSFSNSNSTIPTTTTTPSVVSCGGEVDNSRTIGVSTPSTQTNSTGIKGTSSPPTASNASSSSSSWRPSAPYRCGHCHQVSNWKHVIQRHCRLKHNGNVLIEMVNTAAKQQQQQNQPLTTTTTTTSSNQQQQQQQPATGGVSQNDITVQPVTLHPIELVPEVSLVVQEMPMVLIPIGDGGGPPPLTLLSPLTTTTTLPTTSTTPMTFINLTEESSMELPPLVRTTTVTLPTPMQTDTSDGVTEPEPEPEVVPVASSSRSKRYQCPACPYVTDSKTQFAYHKSFHRPRGDPYQCSECSYNVTKKHLLIQHQKTHMHSTASPVSEAPAKQPMGELSIVMGNATKSSGLTPAEILDLTKNMGHEVSITPAINNSSSSSSTGKGQLVPKIVYYCTNCPARYLDESEIVIHQNKHHQQDKYKCDLCSFSTCDESGIANHRNVHGLNYRIVTAELRRHNVESERHPRPKIISIRVGDEKAWVVKRDYEAMQPQEPEEPILVEDPIVIEDSAAVEDPVVVVEDPVPIVEDSAPIEDPVTNEDPVPVVKIPSQLKTPSSWKIPSQSCDHCDHTDKDEAALKDHVKFHFRDILFPRRVDGVEARRGPFRQKITMVDDPEQSFELRAENGALSCAGFAESRLAMSNSVQQFVNGLKSRNKDTQNKTAQELSLYVKTELREMPYDDLVAFFEDFNHHIFEMLSSADTNDKKGGVLAINCLISGDVVNTTTQISRYSNNLRQLLPSSDICVMELAAKVLVKLALLPGSKGAESFEFDIKRAFEWLTEERTEPKRHAAVLILRELAVAMPTFFYQQVGSFFDHIMVAIKDPKPMIREGAGQALRAVLIVTSQREGTKQNNNPQWYNHCYDSAMECFNEVPTREKGFSRDDRIHGAMIVFNEILRSSNSAWEKKYIQLESLNVDRRARPTEDGHGIFPRIRVPFMDKLSGSSGGSGYSSRYHDSSDMKFFRQNSSIQESALCRALVNDNYDLICQKVMEQRVSKSPYVMQTLLTILPRLAAFNRREFVEKHLKSVVNYLIGTLKSKERERNLAFVTLGYIAVAVEKEMERYVKRIMEVITAALPSRDTPSKKKPAVDPSVFMCITLLGHALKSAITSDVSKILASMLSTGLSTGLTVCLHELCENVPQVKQDITSGLLKILSCVLMNKPLQPWQPTKTQSAINTNVYEQHVQDTPTTVLALRTLGTEQQEIRIEAVQTCTLLLKLALQSVDSADGSETLTQTVGNVLEKILIVGITDVDPNVRLRVLKSLDDSFDSQLAQPWFLSSLLITMNDEVFEIRELAIIIIGRLSAINPAYVMPSLRKTMVQILTELEHSGMSRNKEQSARMLDHLIVSTPRLISSYMRPILTILVPKLKEPESNPGVMLNVLRAIGDLAEVNGGQQVLENWSDELLATLLEMLSDAGSTDKRAVALWTLGQLVSATGQAVSPYHKYPNLIDILINFLKTEQQSYVRRETIRVLGLLGALDPYKHKMNRGLIDSQTNNILISISDTKTEEYTDLSTSEMLINMGNQLEEYYPAVAISTLMKILRDPTLSAHHISVVQAITFIFKSLGIKCVPYLSQVLPSLLGNIRNAEMNLKEFLFQQLSILIEIVKQHIISFMDEIFQLIKTFWNSNYPLQSTLIILVEKIAIALGCEFKIYLPQLMPQILRVLLHDNSTNRVVTVKLLSALQKFGNNLDDYLHLIIPAVVKLFEPIDVPFAVSLAALETINYLAEILDFTDFSSRIIHPLVRVLDNHPGQLQTAALQTLCSIMIQLGKKYLVFVPLVNRVMIKHKISYTEYNKLLTKLQSSTTLALDDEFRLRQARFKNRELSLASDTTIRKLNVSTVDLQLAFKANRRVSKDDWLEWLRRLSNGLLKESKSPALRSCRTLAQNYPQLLKDLFNAAFVSCWTDLPDNLKEELSSSLRQALMVPDLPEITQTILNLAEFMEHCENDSLRIDPKILGERAMECRAYAKALHYKEEEFHNMKEKDHAVFESLILINNKLQQKEAAEGLLEYAMEHRSASEEMKVQVRWYEKLHSWEKALSLYEEKLVANANDLESRLGQMRCLEALGEWSSLHTLTKDKWEVLGNEGQSKAGRLAAAAAWGLRDWEGMHEFVKFIPEDTQDGSFYRAVLAVHHGEYELAQTLIDDTRDLLDTELTAMAGESYERAYGAMVCVQMLAELEEVIQYKLIPERQETIKQMWWDRLLGGQRLVEDWQRILQVHSLVVNPANDVRTWLKFASLCRKSGSLKLSEKTLVMLLRYDPSEFPEHALQHSEPDISFAYTKHMWMAGQRKRAYDQLNSLVADMSAEKNFETEEKDENRRLLARCYMKLGQWQNQLQGLNEQSIRGILACYEKATKHDSNWYKAWHLWAYMNFEVVQNQKQQEDLQKNPGGDKEKCMIKQYAVPAVEGFFRSINLSQGNSLQDTLRLLTLWFDYGQYPKVFDALVEGMRMIEINTWLQVIPQLIARIDTPRNLVGELIHQLLNDIGKCHPQALVYPLTVASNSASSARRQAAHKILGSMGEHSSTLVNQAIMCSEELIRVAILWHEQWHEGLEEASRLYFGERNIKGMFETLEPLHQMLQRGPQTLKETSFNQAYGRDLNEAQEWCKHYKNSGNIRDLNQAWDLYYHVFRRISRQLPQLTSLELQYVSPKLLACRDLELAVPGSYTPGQELIRIASIQSNLQVITSKQRPRKLCIRGSNGKEYMFLLKGHEDLRQDERVMQLFGLVNTLLLNDPDTFRRNLTIQRYAVIPLSTNSGLIGWVPHCDTLHTLIRDYRDKKKTMLNIEHRIMLRMAPDYDHLTLMQKVEVFEYALELTKGDDLAKLLWLKSPSSEVWFDRRTNYTRSLAVMSMVGYILGLGDRHPSNLMLDRLSGKILHIDFGDCFEVAMTREKFPEKIPFRLTRMLINAMEVTGIEGTYRRTCESVMHVLRRNKDSLMAVLEAFVYDPLLNWRLLDADKNRRSKNATDVDSTTESMEETLDLLTINARNLRMNEANTAATAAAAAAAAAAAGGGDTGAGGIDQGSNCVANPAEATNNKARAIVDRVKQKLTGKDFNTAEVDVQRQIDLLIQQATNNENLCQCYIGWCPFW</sequence>
<keyword evidence="8" id="KW-0067">ATP-binding</keyword>
<dbReference type="GO" id="GO:0008361">
    <property type="term" value="P:regulation of cell size"/>
    <property type="evidence" value="ECO:0007669"/>
    <property type="project" value="UniProtKB-ARBA"/>
</dbReference>
<feature type="region of interest" description="Disordered" evidence="15">
    <location>
        <begin position="196"/>
        <end position="225"/>
    </location>
</feature>
<dbReference type="SMART" id="SM00355">
    <property type="entry name" value="ZnF_C2H2"/>
    <property type="match status" value="10"/>
</dbReference>